<accession>A0A7C9LLX3</accession>
<evidence type="ECO:0000313" key="3">
    <source>
        <dbReference type="Proteomes" id="UP000479692"/>
    </source>
</evidence>
<organism evidence="2 3">
    <name type="scientific">Noviluteimonas gilva</name>
    <dbReference type="NCBI Taxonomy" id="2682097"/>
    <lineage>
        <taxon>Bacteria</taxon>
        <taxon>Pseudomonadati</taxon>
        <taxon>Pseudomonadota</taxon>
        <taxon>Gammaproteobacteria</taxon>
        <taxon>Lysobacterales</taxon>
        <taxon>Lysobacteraceae</taxon>
        <taxon>Noviluteimonas</taxon>
    </lineage>
</organism>
<dbReference type="RefSeq" id="WP_156641900.1">
    <property type="nucleotide sequence ID" value="NZ_WOXT01000002.1"/>
</dbReference>
<dbReference type="AlphaFoldDB" id="A0A7C9LLX3"/>
<name>A0A7C9LLX3_9GAMM</name>
<evidence type="ECO:0000256" key="1">
    <source>
        <dbReference type="SAM" id="Phobius"/>
    </source>
</evidence>
<keyword evidence="1" id="KW-0812">Transmembrane</keyword>
<proteinExistence type="predicted"/>
<feature type="transmembrane region" description="Helical" evidence="1">
    <location>
        <begin position="77"/>
        <end position="94"/>
    </location>
</feature>
<dbReference type="EMBL" id="WOXT01000002">
    <property type="protein sequence ID" value="MUV14604.1"/>
    <property type="molecule type" value="Genomic_DNA"/>
</dbReference>
<keyword evidence="1" id="KW-0472">Membrane</keyword>
<gene>
    <name evidence="2" type="ORF">GN331_10340</name>
</gene>
<feature type="transmembrane region" description="Helical" evidence="1">
    <location>
        <begin position="6"/>
        <end position="28"/>
    </location>
</feature>
<evidence type="ECO:0000313" key="2">
    <source>
        <dbReference type="EMBL" id="MUV14604.1"/>
    </source>
</evidence>
<feature type="transmembrane region" description="Helical" evidence="1">
    <location>
        <begin position="110"/>
        <end position="131"/>
    </location>
</feature>
<feature type="transmembrane region" description="Helical" evidence="1">
    <location>
        <begin position="151"/>
        <end position="169"/>
    </location>
</feature>
<dbReference type="Proteomes" id="UP000479692">
    <property type="component" value="Unassembled WGS sequence"/>
</dbReference>
<keyword evidence="3" id="KW-1185">Reference proteome</keyword>
<reference evidence="2 3" key="1">
    <citation type="submission" date="2019-12" db="EMBL/GenBank/DDBJ databases">
        <authorList>
            <person name="Xu J."/>
        </authorList>
    </citation>
    <scope>NUCLEOTIDE SEQUENCE [LARGE SCALE GENOMIC DNA]</scope>
    <source>
        <strain evidence="2 3">HX-5-24</strain>
    </source>
</reference>
<keyword evidence="1" id="KW-1133">Transmembrane helix</keyword>
<protein>
    <submittedName>
        <fullName evidence="2">DUF1453 domain-containing protein</fullName>
    </submittedName>
</protein>
<feature type="transmembrane region" description="Helical" evidence="1">
    <location>
        <begin position="48"/>
        <end position="65"/>
    </location>
</feature>
<comment type="caution">
    <text evidence="2">The sequence shown here is derived from an EMBL/GenBank/DDBJ whole genome shotgun (WGS) entry which is preliminary data.</text>
</comment>
<sequence length="189" mass="21068">MPLLLLLPLVVLVLVALWLLLLPISLWARYAAGRARRRAQHWVIRGNAWLLAFSVPVFLLSAWVISRWMDAALRDALLGLLLGILAGITSLWLTRFERDAKGLIYTPNRWLVLAMTTLVALRIAAGFWMAWRQATGGAVDALADWIEAGGWTGVAGIFLGYALAYTWGLRARLLRESPDSTLPANPRKR</sequence>